<sequence>MVSPLRRHRRRCSRPAHPSGGRATSSVLPPKISSASPCRSSLGLLQERPSSARPVVGCCTRPVGSKPNPPFSSFSKTQHRRCLPAIRAAVPLQDFAFLAARRRGGTLSSVVVTSQPVYLLYRDLQTCFIYTFCCLASFSEALSSPQKGFNVADKAADRTKTGLCTGPDWAVTAESAWATHWAEMGCWAERVAASSRTWAQVERPTKLILVIDSFLIPILH</sequence>
<organism evidence="2 3">
    <name type="scientific">Salvia divinorum</name>
    <name type="common">Maria pastora</name>
    <name type="synonym">Diviner's sage</name>
    <dbReference type="NCBI Taxonomy" id="28513"/>
    <lineage>
        <taxon>Eukaryota</taxon>
        <taxon>Viridiplantae</taxon>
        <taxon>Streptophyta</taxon>
        <taxon>Embryophyta</taxon>
        <taxon>Tracheophyta</taxon>
        <taxon>Spermatophyta</taxon>
        <taxon>Magnoliopsida</taxon>
        <taxon>eudicotyledons</taxon>
        <taxon>Gunneridae</taxon>
        <taxon>Pentapetalae</taxon>
        <taxon>asterids</taxon>
        <taxon>lamiids</taxon>
        <taxon>Lamiales</taxon>
        <taxon>Lamiaceae</taxon>
        <taxon>Nepetoideae</taxon>
        <taxon>Mentheae</taxon>
        <taxon>Salviinae</taxon>
        <taxon>Salvia</taxon>
        <taxon>Salvia subgen. Calosphace</taxon>
    </lineage>
</organism>
<proteinExistence type="predicted"/>
<dbReference type="EMBL" id="JBEAFC010000001">
    <property type="protein sequence ID" value="KAL1569257.1"/>
    <property type="molecule type" value="Genomic_DNA"/>
</dbReference>
<feature type="compositionally biased region" description="Polar residues" evidence="1">
    <location>
        <begin position="22"/>
        <end position="34"/>
    </location>
</feature>
<comment type="caution">
    <text evidence="2">The sequence shown here is derived from an EMBL/GenBank/DDBJ whole genome shotgun (WGS) entry which is preliminary data.</text>
</comment>
<dbReference type="AlphaFoldDB" id="A0ABD1IKM4"/>
<accession>A0ABD1IKM4</accession>
<dbReference type="Proteomes" id="UP001567538">
    <property type="component" value="Unassembled WGS sequence"/>
</dbReference>
<feature type="region of interest" description="Disordered" evidence="1">
    <location>
        <begin position="1"/>
        <end position="34"/>
    </location>
</feature>
<keyword evidence="3" id="KW-1185">Reference proteome</keyword>
<protein>
    <submittedName>
        <fullName evidence="2">Uncharacterized protein</fullName>
    </submittedName>
</protein>
<evidence type="ECO:0000313" key="2">
    <source>
        <dbReference type="EMBL" id="KAL1569257.1"/>
    </source>
</evidence>
<name>A0ABD1IKM4_SALDI</name>
<reference evidence="2 3" key="1">
    <citation type="submission" date="2024-06" db="EMBL/GenBank/DDBJ databases">
        <title>A chromosome level genome sequence of Diviner's sage (Salvia divinorum).</title>
        <authorList>
            <person name="Ford S.A."/>
            <person name="Ro D.-K."/>
            <person name="Ness R.W."/>
            <person name="Phillips M.A."/>
        </authorList>
    </citation>
    <scope>NUCLEOTIDE SEQUENCE [LARGE SCALE GENOMIC DNA]</scope>
    <source>
        <strain evidence="2">SAF-2024a</strain>
        <tissue evidence="2">Leaf</tissue>
    </source>
</reference>
<evidence type="ECO:0000313" key="3">
    <source>
        <dbReference type="Proteomes" id="UP001567538"/>
    </source>
</evidence>
<feature type="compositionally biased region" description="Basic residues" evidence="1">
    <location>
        <begin position="1"/>
        <end position="14"/>
    </location>
</feature>
<gene>
    <name evidence="2" type="ORF">AAHA92_00753</name>
</gene>
<evidence type="ECO:0000256" key="1">
    <source>
        <dbReference type="SAM" id="MobiDB-lite"/>
    </source>
</evidence>